<gene>
    <name evidence="2" type="ORF">GGQ61_002807</name>
</gene>
<evidence type="ECO:0000259" key="1">
    <source>
        <dbReference type="Pfam" id="PF11984"/>
    </source>
</evidence>
<evidence type="ECO:0000313" key="2">
    <source>
        <dbReference type="EMBL" id="MBB3892079.1"/>
    </source>
</evidence>
<feature type="domain" description="Methanolan biosynthesis EpsI" evidence="1">
    <location>
        <begin position="8"/>
        <end position="213"/>
    </location>
</feature>
<protein>
    <submittedName>
        <fullName evidence="2">EpsI family protein</fullName>
    </submittedName>
</protein>
<dbReference type="NCBIfam" id="NF045608">
    <property type="entry name" value="EpsI_type_V"/>
    <property type="match status" value="1"/>
</dbReference>
<name>A0A840A259_9CAUL</name>
<comment type="caution">
    <text evidence="2">The sequence shown here is derived from an EMBL/GenBank/DDBJ whole genome shotgun (WGS) entry which is preliminary data.</text>
</comment>
<dbReference type="Proteomes" id="UP000530564">
    <property type="component" value="Unassembled WGS sequence"/>
</dbReference>
<dbReference type="NCBIfam" id="TIGR02914">
    <property type="entry name" value="EpsI_fam"/>
    <property type="match status" value="1"/>
</dbReference>
<dbReference type="InterPro" id="IPR054654">
    <property type="entry name" value="EpsI_type_V_pred"/>
</dbReference>
<dbReference type="EMBL" id="JACIDK010000003">
    <property type="protein sequence ID" value="MBB3892079.1"/>
    <property type="molecule type" value="Genomic_DNA"/>
</dbReference>
<sequence>MIGRRELLFLGACAGAAGVSYGLKPRHRLSLVKSGDKIDAIVPVRFGQWSSEESDGLVQPNTEGLAATLYSEMVSRIYRDLETDEQIMMLIAYGDTQSDLLQLHRPESCYPALGFELQSVRAGEMALPGGAELPVRRIVAKGADRVEYVTYWTRMGEYLPKSAGDQRSVRLKTAMEGYVPDGVLVRFSALGSDPKAAFSLIDRFVPALLAATPAARRNALIGTQLAKAIKA</sequence>
<dbReference type="Pfam" id="PF11984">
    <property type="entry name" value="DUF3485"/>
    <property type="match status" value="1"/>
</dbReference>
<accession>A0A840A259</accession>
<reference evidence="2 3" key="1">
    <citation type="submission" date="2020-08" db="EMBL/GenBank/DDBJ databases">
        <title>Genomic Encyclopedia of Type Strains, Phase IV (KMG-IV): sequencing the most valuable type-strain genomes for metagenomic binning, comparative biology and taxonomic classification.</title>
        <authorList>
            <person name="Goeker M."/>
        </authorList>
    </citation>
    <scope>NUCLEOTIDE SEQUENCE [LARGE SCALE GENOMIC DNA]</scope>
    <source>
        <strain evidence="2 3">DSM 21793</strain>
    </source>
</reference>
<dbReference type="AlphaFoldDB" id="A0A840A259"/>
<dbReference type="InterPro" id="IPR014263">
    <property type="entry name" value="Methanolan_biosynth_EpsI"/>
</dbReference>
<dbReference type="RefSeq" id="WP_183773718.1">
    <property type="nucleotide sequence ID" value="NZ_JACIDK010000003.1"/>
</dbReference>
<organism evidence="2 3">
    <name type="scientific">Phenylobacterium haematophilum</name>
    <dbReference type="NCBI Taxonomy" id="98513"/>
    <lineage>
        <taxon>Bacteria</taxon>
        <taxon>Pseudomonadati</taxon>
        <taxon>Pseudomonadota</taxon>
        <taxon>Alphaproteobacteria</taxon>
        <taxon>Caulobacterales</taxon>
        <taxon>Caulobacteraceae</taxon>
        <taxon>Phenylobacterium</taxon>
    </lineage>
</organism>
<evidence type="ECO:0000313" key="3">
    <source>
        <dbReference type="Proteomes" id="UP000530564"/>
    </source>
</evidence>
<proteinExistence type="predicted"/>
<keyword evidence="3" id="KW-1185">Reference proteome</keyword>